<comment type="caution">
    <text evidence="1">The sequence shown here is derived from an EMBL/GenBank/DDBJ whole genome shotgun (WGS) entry which is preliminary data.</text>
</comment>
<evidence type="ECO:0008006" key="2">
    <source>
        <dbReference type="Google" id="ProtNLM"/>
    </source>
</evidence>
<gene>
    <name evidence="1" type="ORF">LCGC14_0413770</name>
</gene>
<dbReference type="EMBL" id="LAZR01000368">
    <property type="protein sequence ID" value="KKN72165.1"/>
    <property type="molecule type" value="Genomic_DNA"/>
</dbReference>
<evidence type="ECO:0000313" key="1">
    <source>
        <dbReference type="EMBL" id="KKN72165.1"/>
    </source>
</evidence>
<name>A0A0F9ST45_9ZZZZ</name>
<protein>
    <recommendedName>
        <fullName evidence="2">Methyltransferase domain-containing protein</fullName>
    </recommendedName>
</protein>
<organism evidence="1">
    <name type="scientific">marine sediment metagenome</name>
    <dbReference type="NCBI Taxonomy" id="412755"/>
    <lineage>
        <taxon>unclassified sequences</taxon>
        <taxon>metagenomes</taxon>
        <taxon>ecological metagenomes</taxon>
    </lineage>
</organism>
<accession>A0A0F9ST45</accession>
<proteinExistence type="predicted"/>
<sequence length="189" mass="21330">MSISKELLEEFSSYSPVFIETGTLNGENVKRAMSAGFNKAYSIELSEIMFKMARRNLQNVQNVTLINGDSGAELVKLLKNINKKCVFWLDAHYSGGDTAGHRQVPPLLKELNAIAQHHIKNHLILIDDVRIFKNAPNDLDVTKYARYRQSDSLSWANIMSGLYKINPEYKLRLETGFAENDILIATPGE</sequence>
<dbReference type="SUPFAM" id="SSF53335">
    <property type="entry name" value="S-adenosyl-L-methionine-dependent methyltransferases"/>
    <property type="match status" value="1"/>
</dbReference>
<dbReference type="AlphaFoldDB" id="A0A0F9ST45"/>
<reference evidence="1" key="1">
    <citation type="journal article" date="2015" name="Nature">
        <title>Complex archaea that bridge the gap between prokaryotes and eukaryotes.</title>
        <authorList>
            <person name="Spang A."/>
            <person name="Saw J.H."/>
            <person name="Jorgensen S.L."/>
            <person name="Zaremba-Niedzwiedzka K."/>
            <person name="Martijn J."/>
            <person name="Lind A.E."/>
            <person name="van Eijk R."/>
            <person name="Schleper C."/>
            <person name="Guy L."/>
            <person name="Ettema T.J."/>
        </authorList>
    </citation>
    <scope>NUCLEOTIDE SEQUENCE</scope>
</reference>
<dbReference type="Gene3D" id="3.40.50.150">
    <property type="entry name" value="Vaccinia Virus protein VP39"/>
    <property type="match status" value="1"/>
</dbReference>
<dbReference type="InterPro" id="IPR029063">
    <property type="entry name" value="SAM-dependent_MTases_sf"/>
</dbReference>